<keyword evidence="3" id="KW-1185">Reference proteome</keyword>
<dbReference type="InterPro" id="IPR027417">
    <property type="entry name" value="P-loop_NTPase"/>
</dbReference>
<dbReference type="RefSeq" id="WP_007789531.1">
    <property type="nucleotide sequence ID" value="NZ_ADGQ01000052.1"/>
</dbReference>
<sequence>EKIIGIIEKTLAHRQGEDIEGVPMRGSPFLLQDFHKYIVYAIMGFYFKGTSKRVVREALIHIPRKNVKTTFAAALAWALSLYYRKSGSKCYIASAALKQSLESFDFINWNIEFMGEKDSFRIIDNNQEHSIQKDFGSEGSIFIQALAANPDRQDSLNCNLAICDEIHAFKAPKQYNIIKEAMKAYTNKLMIGISTAGDNINSFYYRRLQYADKILDGQIENDDLFVFKAEADKEPDGSIDFTNPKIHEMANPGYGVTIRPKDMLNDSIE</sequence>
<organism evidence="2 3">
    <name type="scientific">Peptostreptococcus stomatis DSM 17678</name>
    <dbReference type="NCBI Taxonomy" id="596315"/>
    <lineage>
        <taxon>Bacteria</taxon>
        <taxon>Bacillati</taxon>
        <taxon>Bacillota</taxon>
        <taxon>Clostridia</taxon>
        <taxon>Peptostreptococcales</taxon>
        <taxon>Peptostreptococcaceae</taxon>
        <taxon>Peptostreptococcus</taxon>
    </lineage>
</organism>
<protein>
    <recommendedName>
        <fullName evidence="1">Terminase large subunit-like ATPase domain-containing protein</fullName>
    </recommendedName>
</protein>
<dbReference type="Proteomes" id="UP000003244">
    <property type="component" value="Unassembled WGS sequence"/>
</dbReference>
<evidence type="ECO:0000313" key="2">
    <source>
        <dbReference type="EMBL" id="EFM64687.1"/>
    </source>
</evidence>
<dbReference type="STRING" id="596315.HMPREF0634_1436"/>
<feature type="non-terminal residue" evidence="2">
    <location>
        <position position="1"/>
    </location>
</feature>
<dbReference type="eggNOG" id="COG4626">
    <property type="taxonomic scope" value="Bacteria"/>
</dbReference>
<proteinExistence type="predicted"/>
<dbReference type="GeneID" id="84800681"/>
<dbReference type="Gene3D" id="3.40.50.300">
    <property type="entry name" value="P-loop containing nucleotide triphosphate hydrolases"/>
    <property type="match status" value="1"/>
</dbReference>
<dbReference type="EMBL" id="ADGQ01000052">
    <property type="protein sequence ID" value="EFM64687.1"/>
    <property type="molecule type" value="Genomic_DNA"/>
</dbReference>
<dbReference type="PANTHER" id="PTHR41287">
    <property type="match status" value="1"/>
</dbReference>
<dbReference type="InterPro" id="IPR005021">
    <property type="entry name" value="Terminase_largesu-like"/>
</dbReference>
<evidence type="ECO:0000259" key="1">
    <source>
        <dbReference type="Pfam" id="PF03354"/>
    </source>
</evidence>
<feature type="domain" description="Terminase large subunit-like ATPase" evidence="1">
    <location>
        <begin position="34"/>
        <end position="212"/>
    </location>
</feature>
<dbReference type="AlphaFoldDB" id="E0E344"/>
<evidence type="ECO:0000313" key="3">
    <source>
        <dbReference type="Proteomes" id="UP000003244"/>
    </source>
</evidence>
<reference evidence="2 3" key="1">
    <citation type="submission" date="2010-08" db="EMBL/GenBank/DDBJ databases">
        <authorList>
            <person name="Harkins D.M."/>
            <person name="Madupu R."/>
            <person name="Durkin A.S."/>
            <person name="Torralba M."/>
            <person name="Methe B."/>
            <person name="Sutton G.G."/>
            <person name="Nelson K.E."/>
        </authorList>
    </citation>
    <scope>NUCLEOTIDE SEQUENCE [LARGE SCALE GENOMIC DNA]</scope>
    <source>
        <strain evidence="2 3">DSM 17678</strain>
    </source>
</reference>
<comment type="caution">
    <text evidence="2">The sequence shown here is derived from an EMBL/GenBank/DDBJ whole genome shotgun (WGS) entry which is preliminary data.</text>
</comment>
<dbReference type="InterPro" id="IPR046461">
    <property type="entry name" value="TerL_ATPase"/>
</dbReference>
<dbReference type="PANTHER" id="PTHR41287:SF1">
    <property type="entry name" value="PROTEIN YMFN"/>
    <property type="match status" value="1"/>
</dbReference>
<dbReference type="Pfam" id="PF03354">
    <property type="entry name" value="TerL_ATPase"/>
    <property type="match status" value="1"/>
</dbReference>
<gene>
    <name evidence="2" type="ORF">HMPREF0634_1436</name>
</gene>
<accession>E0E344</accession>
<name>E0E344_9FIRM</name>
<feature type="non-terminal residue" evidence="2">
    <location>
        <position position="269"/>
    </location>
</feature>